<reference evidence="2" key="2">
    <citation type="submission" date="2023-07" db="EMBL/GenBank/DDBJ databases">
        <title>Genomic analysis of Rhodococcus opacus VOC-14 with glycol ethers degradation activity.</title>
        <authorList>
            <person name="Narkevich D.A."/>
            <person name="Hlushen A.M."/>
            <person name="Akhremchuk A.E."/>
            <person name="Sikolenko M.A."/>
            <person name="Valentovich L.N."/>
        </authorList>
    </citation>
    <scope>NUCLEOTIDE SEQUENCE</scope>
    <source>
        <strain evidence="2">VOC-14</strain>
        <plasmid evidence="2">pRho-VOC14-C342</plasmid>
    </source>
</reference>
<evidence type="ECO:0000313" key="2">
    <source>
        <dbReference type="EMBL" id="WLF51211.1"/>
    </source>
</evidence>
<dbReference type="RefSeq" id="WP_269592596.1">
    <property type="nucleotide sequence ID" value="NZ_CP130954.1"/>
</dbReference>
<gene>
    <name evidence="1" type="ORF">O4328_39360</name>
    <name evidence="2" type="ORF">Q5707_38260</name>
</gene>
<dbReference type="Proteomes" id="UP001231166">
    <property type="component" value="Plasmid pRho-VOC14-C342"/>
</dbReference>
<sequence>MTQRYRSTGAFHMALNARIKSVANATGAPAAQVRRQFLAQRFLARVFADPTAPWVLTGGTGLLVRLAGARHSEDLDLLHTSGADAQAAIADLRATIAATEGLDPFRFTISVPTTLHGLTGGATVRVNAHLGTTAAGNFPVDLAVGRSTVGRIERLAPAPILELDGITPTPAITLYPIADQLADKIAATYYRYGPRRSPSTRFHDLVDLLFIVTHCSVPAADTRAALTSEFRRRQMPAVTAISVPGDRWHDGYRRTARLAGLANEHTDLDAALAAVGACLNPLLDGTRTTGTWTPGYAAWLDD</sequence>
<geneLocation type="plasmid" evidence="2 4">
    <name>pRho-VOC14-C342</name>
</geneLocation>
<dbReference type="GO" id="GO:0016740">
    <property type="term" value="F:transferase activity"/>
    <property type="evidence" value="ECO:0007669"/>
    <property type="project" value="UniProtKB-KW"/>
</dbReference>
<proteinExistence type="predicted"/>
<keyword evidence="3" id="KW-1185">Reference proteome</keyword>
<dbReference type="Proteomes" id="UP001066327">
    <property type="component" value="Unassembled WGS sequence"/>
</dbReference>
<dbReference type="Pfam" id="PF08843">
    <property type="entry name" value="AbiEii"/>
    <property type="match status" value="1"/>
</dbReference>
<organism evidence="2 4">
    <name type="scientific">Rhodococcus opacus</name>
    <name type="common">Nocardia opaca</name>
    <dbReference type="NCBI Taxonomy" id="37919"/>
    <lineage>
        <taxon>Bacteria</taxon>
        <taxon>Bacillati</taxon>
        <taxon>Actinomycetota</taxon>
        <taxon>Actinomycetes</taxon>
        <taxon>Mycobacteriales</taxon>
        <taxon>Nocardiaceae</taxon>
        <taxon>Rhodococcus</taxon>
    </lineage>
</organism>
<keyword evidence="2" id="KW-0614">Plasmid</keyword>
<evidence type="ECO:0000313" key="4">
    <source>
        <dbReference type="Proteomes" id="UP001231166"/>
    </source>
</evidence>
<evidence type="ECO:0000313" key="3">
    <source>
        <dbReference type="Proteomes" id="UP001066327"/>
    </source>
</evidence>
<protein>
    <submittedName>
        <fullName evidence="2">Nucleotidyl transferase AbiEii/AbiGii toxin family protein</fullName>
    </submittedName>
</protein>
<accession>A0AAX3YS60</accession>
<keyword evidence="2" id="KW-0808">Transferase</keyword>
<dbReference type="InterPro" id="IPR014942">
    <property type="entry name" value="AbiEii"/>
</dbReference>
<dbReference type="AlphaFoldDB" id="A0AAX3YS60"/>
<dbReference type="EMBL" id="JAPWIS010000034">
    <property type="protein sequence ID" value="MCZ4589630.1"/>
    <property type="molecule type" value="Genomic_DNA"/>
</dbReference>
<evidence type="ECO:0000313" key="1">
    <source>
        <dbReference type="EMBL" id="MCZ4589630.1"/>
    </source>
</evidence>
<dbReference type="EMBL" id="CP130954">
    <property type="protein sequence ID" value="WLF51211.1"/>
    <property type="molecule type" value="Genomic_DNA"/>
</dbReference>
<reference evidence="1" key="1">
    <citation type="submission" date="2022-12" db="EMBL/GenBank/DDBJ databases">
        <authorList>
            <person name="Krivoruchko A.V."/>
            <person name="Elkin A."/>
        </authorList>
    </citation>
    <scope>NUCLEOTIDE SEQUENCE</scope>
    <source>
        <strain evidence="1">IEGM 249</strain>
    </source>
</reference>
<name>A0AAX3YS60_RHOOP</name>